<gene>
    <name evidence="6" type="ORF">HLH29_16615</name>
</gene>
<dbReference type="InterPro" id="IPR036259">
    <property type="entry name" value="MFS_trans_sf"/>
</dbReference>
<evidence type="ECO:0000313" key="6">
    <source>
        <dbReference type="EMBL" id="MBB2180761.1"/>
    </source>
</evidence>
<keyword evidence="7" id="KW-1185">Reference proteome</keyword>
<feature type="transmembrane region" description="Helical" evidence="4">
    <location>
        <begin position="111"/>
        <end position="132"/>
    </location>
</feature>
<name>A0A7W4P7U7_9PROT</name>
<feature type="transmembrane region" description="Helical" evidence="4">
    <location>
        <begin position="144"/>
        <end position="163"/>
    </location>
</feature>
<evidence type="ECO:0000313" key="7">
    <source>
        <dbReference type="Proteomes" id="UP000525623"/>
    </source>
</evidence>
<evidence type="ECO:0000256" key="2">
    <source>
        <dbReference type="ARBA" id="ARBA00022989"/>
    </source>
</evidence>
<feature type="transmembrane region" description="Helical" evidence="4">
    <location>
        <begin position="254"/>
        <end position="273"/>
    </location>
</feature>
<evidence type="ECO:0000256" key="4">
    <source>
        <dbReference type="SAM" id="Phobius"/>
    </source>
</evidence>
<feature type="transmembrane region" description="Helical" evidence="4">
    <location>
        <begin position="169"/>
        <end position="192"/>
    </location>
</feature>
<dbReference type="PANTHER" id="PTHR42910">
    <property type="entry name" value="TRANSPORTER SCO4007-RELATED"/>
    <property type="match status" value="1"/>
</dbReference>
<feature type="transmembrane region" description="Helical" evidence="4">
    <location>
        <begin position="227"/>
        <end position="248"/>
    </location>
</feature>
<dbReference type="Pfam" id="PF07690">
    <property type="entry name" value="MFS_1"/>
    <property type="match status" value="1"/>
</dbReference>
<organism evidence="6 7">
    <name type="scientific">Gluconacetobacter tumulicola</name>
    <dbReference type="NCBI Taxonomy" id="1017177"/>
    <lineage>
        <taxon>Bacteria</taxon>
        <taxon>Pseudomonadati</taxon>
        <taxon>Pseudomonadota</taxon>
        <taxon>Alphaproteobacteria</taxon>
        <taxon>Acetobacterales</taxon>
        <taxon>Acetobacteraceae</taxon>
        <taxon>Gluconacetobacter</taxon>
    </lineage>
</organism>
<keyword evidence="2 4" id="KW-1133">Transmembrane helix</keyword>
<feature type="transmembrane region" description="Helical" evidence="4">
    <location>
        <begin position="344"/>
        <end position="363"/>
    </location>
</feature>
<keyword evidence="1 4" id="KW-0812">Transmembrane</keyword>
<dbReference type="Proteomes" id="UP000525623">
    <property type="component" value="Unassembled WGS sequence"/>
</dbReference>
<dbReference type="InterPro" id="IPR020846">
    <property type="entry name" value="MFS_dom"/>
</dbReference>
<dbReference type="RefSeq" id="WP_182968493.1">
    <property type="nucleotide sequence ID" value="NZ_BAABGC010000059.1"/>
</dbReference>
<feature type="transmembrane region" description="Helical" evidence="4">
    <location>
        <begin position="87"/>
        <end position="105"/>
    </location>
</feature>
<comment type="caution">
    <text evidence="6">The sequence shown here is derived from an EMBL/GenBank/DDBJ whole genome shotgun (WGS) entry which is preliminary data.</text>
</comment>
<evidence type="ECO:0000259" key="5">
    <source>
        <dbReference type="PROSITE" id="PS50850"/>
    </source>
</evidence>
<dbReference type="GO" id="GO:0022857">
    <property type="term" value="F:transmembrane transporter activity"/>
    <property type="evidence" value="ECO:0007669"/>
    <property type="project" value="InterPro"/>
</dbReference>
<proteinExistence type="predicted"/>
<dbReference type="SUPFAM" id="SSF103473">
    <property type="entry name" value="MFS general substrate transporter"/>
    <property type="match status" value="1"/>
</dbReference>
<feature type="transmembrane region" description="Helical" evidence="4">
    <location>
        <begin position="51"/>
        <end position="75"/>
    </location>
</feature>
<dbReference type="AlphaFoldDB" id="A0A7W4P7U7"/>
<dbReference type="CDD" id="cd17324">
    <property type="entry name" value="MFS_NepI_like"/>
    <property type="match status" value="1"/>
</dbReference>
<dbReference type="Gene3D" id="1.20.1250.20">
    <property type="entry name" value="MFS general substrate transporter like domains"/>
    <property type="match status" value="1"/>
</dbReference>
<accession>A0A7W4P7U7</accession>
<reference evidence="6 7" key="1">
    <citation type="submission" date="2020-04" db="EMBL/GenBank/DDBJ databases">
        <title>Description of novel Gluconacetobacter.</title>
        <authorList>
            <person name="Sombolestani A."/>
        </authorList>
    </citation>
    <scope>NUCLEOTIDE SEQUENCE [LARGE SCALE GENOMIC DNA]</scope>
    <source>
        <strain evidence="6 7">LMG 27725</strain>
    </source>
</reference>
<feature type="transmembrane region" description="Helical" evidence="4">
    <location>
        <begin position="305"/>
        <end position="324"/>
    </location>
</feature>
<keyword evidence="3 4" id="KW-0472">Membrane</keyword>
<feature type="domain" description="Major facilitator superfamily (MFS) profile" evidence="5">
    <location>
        <begin position="22"/>
        <end position="392"/>
    </location>
</feature>
<dbReference type="PANTHER" id="PTHR42910:SF1">
    <property type="entry name" value="MAJOR FACILITATOR SUPERFAMILY (MFS) PROFILE DOMAIN-CONTAINING PROTEIN"/>
    <property type="match status" value="1"/>
</dbReference>
<feature type="transmembrane region" description="Helical" evidence="4">
    <location>
        <begin position="21"/>
        <end position="39"/>
    </location>
</feature>
<protein>
    <submittedName>
        <fullName evidence="6">MFS transporter</fullName>
    </submittedName>
</protein>
<feature type="transmembrane region" description="Helical" evidence="4">
    <location>
        <begin position="280"/>
        <end position="299"/>
    </location>
</feature>
<sequence>MTVTRTGSPSALSHSNQLGRGLVATMSVATGLAAASQYYNQPVLGLIGDGFAVGAHVSIVATATQIGYALGLLLLVPLGDRVDRRRLILLQCLGLTLTMLAASAATELSALTVASVMIGVFATIAQQILPFAAELAPADERERVLGTITSGLLIGVLLARTLSGFVGAWLGWRAVFAVGAVIAALMFAGLAAQLPRSRPETSEPYTQLLLSLLRAARNSRVLRRATLTQSLLFFGFSAFWTILALLLQGPRFNLGSGIAGLFGAPALLGVILAPPAIRIAGKNAVPVGVALVILSFINMGFLANLISIGVGVVLLVAGLQIALISNQSRVFAVAGAARGRFNTVFMATQFTFGAAGSAAASIAWEASGWSAVMIMAAVSAALALLMQIGSRA</sequence>
<dbReference type="EMBL" id="JABEQL010000031">
    <property type="protein sequence ID" value="MBB2180761.1"/>
    <property type="molecule type" value="Genomic_DNA"/>
</dbReference>
<feature type="transmembrane region" description="Helical" evidence="4">
    <location>
        <begin position="369"/>
        <end position="388"/>
    </location>
</feature>
<dbReference type="PROSITE" id="PS50850">
    <property type="entry name" value="MFS"/>
    <property type="match status" value="1"/>
</dbReference>
<evidence type="ECO:0000256" key="3">
    <source>
        <dbReference type="ARBA" id="ARBA00023136"/>
    </source>
</evidence>
<dbReference type="InterPro" id="IPR011701">
    <property type="entry name" value="MFS"/>
</dbReference>
<evidence type="ECO:0000256" key="1">
    <source>
        <dbReference type="ARBA" id="ARBA00022692"/>
    </source>
</evidence>